<name>A0A3B1C663_9ZZZZ</name>
<dbReference type="InterPro" id="IPR023227">
    <property type="entry name" value="SAM_OH_AdoTrfase_C_sf"/>
</dbReference>
<accession>A0A3B1C663</accession>
<evidence type="ECO:0000259" key="3">
    <source>
        <dbReference type="Pfam" id="PF01887"/>
    </source>
</evidence>
<dbReference type="InterPro" id="IPR046469">
    <property type="entry name" value="SAM_HAT_N"/>
</dbReference>
<reference evidence="5" key="1">
    <citation type="submission" date="2018-06" db="EMBL/GenBank/DDBJ databases">
        <authorList>
            <person name="Zhirakovskaya E."/>
        </authorList>
    </citation>
    <scope>NUCLEOTIDE SEQUENCE</scope>
</reference>
<dbReference type="Gene3D" id="3.40.50.10790">
    <property type="entry name" value="S-adenosyl-l-methionine hydroxide adenosyltransferase, N-terminal"/>
    <property type="match status" value="1"/>
</dbReference>
<evidence type="ECO:0000256" key="2">
    <source>
        <dbReference type="ARBA" id="ARBA00024035"/>
    </source>
</evidence>
<proteinExistence type="inferred from homology"/>
<evidence type="ECO:0000256" key="1">
    <source>
        <dbReference type="ARBA" id="ARBA00022691"/>
    </source>
</evidence>
<dbReference type="Gene3D" id="2.40.30.90">
    <property type="entry name" value="Bacterial fluorinating enzyme like"/>
    <property type="match status" value="1"/>
</dbReference>
<keyword evidence="1" id="KW-0949">S-adenosyl-L-methionine</keyword>
<dbReference type="PIRSF" id="PIRSF006779">
    <property type="entry name" value="UCP006779"/>
    <property type="match status" value="1"/>
</dbReference>
<dbReference type="InterPro" id="IPR046470">
    <property type="entry name" value="SAM_HAT_C"/>
</dbReference>
<dbReference type="Pfam" id="PF20257">
    <property type="entry name" value="SAM_HAT_C"/>
    <property type="match status" value="1"/>
</dbReference>
<evidence type="ECO:0008006" key="6">
    <source>
        <dbReference type="Google" id="ProtNLM"/>
    </source>
</evidence>
<dbReference type="EMBL" id="UOGE01000044">
    <property type="protein sequence ID" value="VAX19348.1"/>
    <property type="molecule type" value="Genomic_DNA"/>
</dbReference>
<gene>
    <name evidence="5" type="ORF">MNBD_NITROSPINAE02-892</name>
</gene>
<dbReference type="SUPFAM" id="SSF101852">
    <property type="entry name" value="Bacterial fluorinating enzyme, C-terminal domain"/>
    <property type="match status" value="1"/>
</dbReference>
<dbReference type="PANTHER" id="PTHR35092">
    <property type="entry name" value="CHLORINASE MJ1651"/>
    <property type="match status" value="1"/>
</dbReference>
<dbReference type="PANTHER" id="PTHR35092:SF1">
    <property type="entry name" value="CHLORINASE MJ1651"/>
    <property type="match status" value="1"/>
</dbReference>
<dbReference type="InterPro" id="IPR023228">
    <property type="entry name" value="SAM_OH_AdoTrfase_N_sf"/>
</dbReference>
<evidence type="ECO:0000259" key="4">
    <source>
        <dbReference type="Pfam" id="PF20257"/>
    </source>
</evidence>
<dbReference type="InterPro" id="IPR002747">
    <property type="entry name" value="SAM_OH_AdoTrfase"/>
</dbReference>
<organism evidence="5">
    <name type="scientific">hydrothermal vent metagenome</name>
    <dbReference type="NCBI Taxonomy" id="652676"/>
    <lineage>
        <taxon>unclassified sequences</taxon>
        <taxon>metagenomes</taxon>
        <taxon>ecological metagenomes</taxon>
    </lineage>
</organism>
<feature type="domain" description="S-adenosyl-l-methionine hydroxide adenosyltransferase C-terminal" evidence="4">
    <location>
        <begin position="173"/>
        <end position="261"/>
    </location>
</feature>
<evidence type="ECO:0000313" key="5">
    <source>
        <dbReference type="EMBL" id="VAX19348.1"/>
    </source>
</evidence>
<dbReference type="SUPFAM" id="SSF102522">
    <property type="entry name" value="Bacterial fluorinating enzyme, N-terminal domain"/>
    <property type="match status" value="1"/>
</dbReference>
<protein>
    <recommendedName>
        <fullName evidence="6">Adenosyl-chloride synthase</fullName>
    </recommendedName>
</protein>
<dbReference type="AlphaFoldDB" id="A0A3B1C663"/>
<feature type="domain" description="S-adenosyl-l-methionine hydroxide adenosyltransferase N-terminal" evidence="3">
    <location>
        <begin position="4"/>
        <end position="149"/>
    </location>
</feature>
<dbReference type="Pfam" id="PF01887">
    <property type="entry name" value="SAM_HAT_N"/>
    <property type="match status" value="1"/>
</dbReference>
<comment type="similarity">
    <text evidence="2">Belongs to the SAM hydrolase / SAM-dependent halogenase family.</text>
</comment>
<sequence length="265" mass="28590">MSIITLTTDFGLDDSFAGIMKGVTLSVNRNAKIIDITHQIKPYDITQAAFAIASACEFFPERSVHVCVVDPGVGSGRRPIIISAGERLFVGPDNGAFTKILQHHSSAEIYKIVNADYMLPNVSRTFHGRDIFAPVAGWLSIGEPLERFGPQINNPALLDLPEQAQAAPNLIVGEVIHIDRFGNAITNVTMNLVEKVKGDTGAESVDIIHKSGKATGVLQSYASARDDELSATYGSWDTVELFIKNGGAAKVMGISVGDRVEINFY</sequence>